<dbReference type="InterPro" id="IPR000073">
    <property type="entry name" value="AB_hydrolase_1"/>
</dbReference>
<feature type="domain" description="AB hydrolase-1" evidence="2">
    <location>
        <begin position="13"/>
        <end position="123"/>
    </location>
</feature>
<keyword evidence="1" id="KW-0378">Hydrolase</keyword>
<dbReference type="RefSeq" id="WP_094364931.1">
    <property type="nucleotide sequence ID" value="NZ_NMVQ01000043.1"/>
</dbReference>
<dbReference type="Gene3D" id="3.40.50.1820">
    <property type="entry name" value="alpha/beta hydrolase"/>
    <property type="match status" value="1"/>
</dbReference>
<dbReference type="PANTHER" id="PTHR43798">
    <property type="entry name" value="MONOACYLGLYCEROL LIPASE"/>
    <property type="match status" value="1"/>
</dbReference>
<dbReference type="AlphaFoldDB" id="A0A255GSB3"/>
<gene>
    <name evidence="3" type="ORF">CGZ93_14875</name>
</gene>
<name>A0A255GSB3_9ACTN</name>
<evidence type="ECO:0000313" key="4">
    <source>
        <dbReference type="Proteomes" id="UP000216311"/>
    </source>
</evidence>
<dbReference type="OrthoDB" id="8871309at2"/>
<dbReference type="SUPFAM" id="SSF53474">
    <property type="entry name" value="alpha/beta-Hydrolases"/>
    <property type="match status" value="1"/>
</dbReference>
<evidence type="ECO:0000313" key="3">
    <source>
        <dbReference type="EMBL" id="OYO18698.1"/>
    </source>
</evidence>
<dbReference type="GO" id="GO:0016787">
    <property type="term" value="F:hydrolase activity"/>
    <property type="evidence" value="ECO:0007669"/>
    <property type="project" value="UniProtKB-KW"/>
</dbReference>
<accession>A0A255GSB3</accession>
<proteinExistence type="predicted"/>
<dbReference type="PANTHER" id="PTHR43798:SF31">
    <property type="entry name" value="AB HYDROLASE SUPERFAMILY PROTEIN YCLE"/>
    <property type="match status" value="1"/>
</dbReference>
<evidence type="ECO:0000259" key="2">
    <source>
        <dbReference type="Pfam" id="PF00561"/>
    </source>
</evidence>
<comment type="caution">
    <text evidence="3">The sequence shown here is derived from an EMBL/GenBank/DDBJ whole genome shotgun (WGS) entry which is preliminary data.</text>
</comment>
<evidence type="ECO:0000256" key="1">
    <source>
        <dbReference type="ARBA" id="ARBA00022801"/>
    </source>
</evidence>
<dbReference type="Pfam" id="PF00561">
    <property type="entry name" value="Abhydrolase_1"/>
    <property type="match status" value="1"/>
</dbReference>
<dbReference type="InterPro" id="IPR029058">
    <property type="entry name" value="AB_hydrolase_fold"/>
</dbReference>
<dbReference type="PRINTS" id="PR00111">
    <property type="entry name" value="ABHYDROLASE"/>
</dbReference>
<dbReference type="GO" id="GO:0016020">
    <property type="term" value="C:membrane"/>
    <property type="evidence" value="ECO:0007669"/>
    <property type="project" value="TreeGrafter"/>
</dbReference>
<sequence>MTTHQEAGFGRSIVFIPPLGGTADLFSNQLAEFKTDHRCIAVTLRGNGDTEPLDVPVGEVVRSHAAEVVRLLEGLGVPRAHVVGVGYGGAVAQQLAIEYPMKVRSLVLTDTWAELTPNTPADQLVAAALRTTPLAYRLPRKLLVGSVLNQYLPWPEAAHRLAEQMRTARLPELALQHRSYTSVRYAADLHRVQLPALVLAGERARHLVSLGRQLSRLLPQGRLETIPHSLEPTNLCQPALFNEAVRRFLTPLEVLS</sequence>
<dbReference type="InterPro" id="IPR050266">
    <property type="entry name" value="AB_hydrolase_sf"/>
</dbReference>
<protein>
    <recommendedName>
        <fullName evidence="2">AB hydrolase-1 domain-containing protein</fullName>
    </recommendedName>
</protein>
<organism evidence="3 4">
    <name type="scientific">Enemella dayhoffiae</name>
    <dbReference type="NCBI Taxonomy" id="2016507"/>
    <lineage>
        <taxon>Bacteria</taxon>
        <taxon>Bacillati</taxon>
        <taxon>Actinomycetota</taxon>
        <taxon>Actinomycetes</taxon>
        <taxon>Propionibacteriales</taxon>
        <taxon>Propionibacteriaceae</taxon>
        <taxon>Enemella</taxon>
    </lineage>
</organism>
<keyword evidence="4" id="KW-1185">Reference proteome</keyword>
<dbReference type="Proteomes" id="UP000216311">
    <property type="component" value="Unassembled WGS sequence"/>
</dbReference>
<reference evidence="3 4" key="1">
    <citation type="submission" date="2017-07" db="EMBL/GenBank/DDBJ databases">
        <title>Draft whole genome sequences of clinical Proprionibacteriaceae strains.</title>
        <authorList>
            <person name="Bernier A.-M."/>
            <person name="Bernard K."/>
            <person name="Domingo M.-C."/>
        </authorList>
    </citation>
    <scope>NUCLEOTIDE SEQUENCE [LARGE SCALE GENOMIC DNA]</scope>
    <source>
        <strain evidence="3 4">NML 130396</strain>
    </source>
</reference>
<dbReference type="EMBL" id="NMVQ01000043">
    <property type="protein sequence ID" value="OYO18698.1"/>
    <property type="molecule type" value="Genomic_DNA"/>
</dbReference>